<evidence type="ECO:0000256" key="5">
    <source>
        <dbReference type="ARBA" id="ARBA00023136"/>
    </source>
</evidence>
<name>A0AAD4GZR6_ASPNN</name>
<feature type="transmembrane region" description="Helical" evidence="7">
    <location>
        <begin position="448"/>
        <end position="470"/>
    </location>
</feature>
<dbReference type="GO" id="GO:0022857">
    <property type="term" value="F:transmembrane transporter activity"/>
    <property type="evidence" value="ECO:0007669"/>
    <property type="project" value="InterPro"/>
</dbReference>
<dbReference type="InterPro" id="IPR036259">
    <property type="entry name" value="MFS_trans_sf"/>
</dbReference>
<feature type="transmembrane region" description="Helical" evidence="7">
    <location>
        <begin position="289"/>
        <end position="319"/>
    </location>
</feature>
<evidence type="ECO:0000256" key="6">
    <source>
        <dbReference type="SAM" id="MobiDB-lite"/>
    </source>
</evidence>
<dbReference type="PROSITE" id="PS50850">
    <property type="entry name" value="MFS"/>
    <property type="match status" value="1"/>
</dbReference>
<feature type="transmembrane region" description="Helical" evidence="7">
    <location>
        <begin position="221"/>
        <end position="242"/>
    </location>
</feature>
<dbReference type="SUPFAM" id="SSF103473">
    <property type="entry name" value="MFS general substrate transporter"/>
    <property type="match status" value="1"/>
</dbReference>
<feature type="transmembrane region" description="Helical" evidence="7">
    <location>
        <begin position="43"/>
        <end position="60"/>
    </location>
</feature>
<dbReference type="Proteomes" id="UP001194746">
    <property type="component" value="Unassembled WGS sequence"/>
</dbReference>
<organism evidence="9 10">
    <name type="scientific">Aspergillus nanangensis</name>
    <dbReference type="NCBI Taxonomy" id="2582783"/>
    <lineage>
        <taxon>Eukaryota</taxon>
        <taxon>Fungi</taxon>
        <taxon>Dikarya</taxon>
        <taxon>Ascomycota</taxon>
        <taxon>Pezizomycotina</taxon>
        <taxon>Eurotiomycetes</taxon>
        <taxon>Eurotiomycetidae</taxon>
        <taxon>Eurotiales</taxon>
        <taxon>Aspergillaceae</taxon>
        <taxon>Aspergillus</taxon>
        <taxon>Aspergillus subgen. Circumdati</taxon>
    </lineage>
</organism>
<keyword evidence="4 7" id="KW-1133">Transmembrane helix</keyword>
<evidence type="ECO:0000256" key="7">
    <source>
        <dbReference type="SAM" id="Phobius"/>
    </source>
</evidence>
<dbReference type="GO" id="GO:0016020">
    <property type="term" value="C:membrane"/>
    <property type="evidence" value="ECO:0007669"/>
    <property type="project" value="UniProtKB-SubCell"/>
</dbReference>
<comment type="subcellular location">
    <subcellularLocation>
        <location evidence="1">Membrane</location>
        <topology evidence="1">Multi-pass membrane protein</topology>
    </subcellularLocation>
</comment>
<dbReference type="AlphaFoldDB" id="A0AAD4GZR6"/>
<comment type="caution">
    <text evidence="9">The sequence shown here is derived from an EMBL/GenBank/DDBJ whole genome shotgun (WGS) entry which is preliminary data.</text>
</comment>
<dbReference type="PANTHER" id="PTHR43791:SF70">
    <property type="entry name" value="MAJOR FACILITATOR SUPERFAMILY (MFS) PROFILE DOMAIN-CONTAINING PROTEIN"/>
    <property type="match status" value="1"/>
</dbReference>
<feature type="transmembrane region" description="Helical" evidence="7">
    <location>
        <begin position="325"/>
        <end position="348"/>
    </location>
</feature>
<protein>
    <recommendedName>
        <fullName evidence="8">Major facilitator superfamily (MFS) profile domain-containing protein</fullName>
    </recommendedName>
</protein>
<keyword evidence="5 7" id="KW-0472">Membrane</keyword>
<feature type="transmembrane region" description="Helical" evidence="7">
    <location>
        <begin position="190"/>
        <end position="209"/>
    </location>
</feature>
<feature type="transmembrane region" description="Helical" evidence="7">
    <location>
        <begin position="416"/>
        <end position="436"/>
    </location>
</feature>
<keyword evidence="2" id="KW-0813">Transport</keyword>
<dbReference type="EMBL" id="VCAU01000001">
    <property type="protein sequence ID" value="KAF9895241.1"/>
    <property type="molecule type" value="Genomic_DNA"/>
</dbReference>
<evidence type="ECO:0000256" key="2">
    <source>
        <dbReference type="ARBA" id="ARBA00022448"/>
    </source>
</evidence>
<evidence type="ECO:0000313" key="10">
    <source>
        <dbReference type="Proteomes" id="UP001194746"/>
    </source>
</evidence>
<feature type="transmembrane region" description="Helical" evidence="7">
    <location>
        <begin position="104"/>
        <end position="122"/>
    </location>
</feature>
<reference evidence="9" key="2">
    <citation type="submission" date="2020-02" db="EMBL/GenBank/DDBJ databases">
        <authorList>
            <person name="Gilchrist C.L.M."/>
            <person name="Chooi Y.-H."/>
        </authorList>
    </citation>
    <scope>NUCLEOTIDE SEQUENCE</scope>
    <source>
        <strain evidence="9">MST-FP2251</strain>
    </source>
</reference>
<feature type="transmembrane region" description="Helical" evidence="7">
    <location>
        <begin position="129"/>
        <end position="146"/>
    </location>
</feature>
<feature type="region of interest" description="Disordered" evidence="6">
    <location>
        <begin position="1"/>
        <end position="29"/>
    </location>
</feature>
<accession>A0AAD4GZR6</accession>
<proteinExistence type="predicted"/>
<evidence type="ECO:0000256" key="3">
    <source>
        <dbReference type="ARBA" id="ARBA00022692"/>
    </source>
</evidence>
<evidence type="ECO:0000256" key="4">
    <source>
        <dbReference type="ARBA" id="ARBA00022989"/>
    </source>
</evidence>
<feature type="transmembrane region" description="Helical" evidence="7">
    <location>
        <begin position="384"/>
        <end position="404"/>
    </location>
</feature>
<feature type="transmembrane region" description="Helical" evidence="7">
    <location>
        <begin position="355"/>
        <end position="372"/>
    </location>
</feature>
<sequence length="509" mass="56261">MEKDQSVQEQIENARDTESNFHAQNHGLDTVDPSEAKRVLRKIDFFLMPLLMVTFMLQYMDKVILSGAAQFGIIEDLKLYTVISPPAGHHDPELNLNRFSNVTLIFYWGCLAGLIPASWLAQRLPVGRYLAGTVVVWGFVATLSVLCKSYNGFLVLRFFQGATECAVAPGFSIVIAMWWNRTEQPLRYALWYTSTGLGGLVGSLAIFGIGHIQGSLRPWKYQFLILGAVTVAWGIILVFLLPDHPRSARFLKPHEREIAVERMRADHIGIEDKTFKFHQIKDLLTDPKIWILVPATFCLHFVNGGVSGFGTVIISSFGYSSLDSVLLTGAVGGGVFVTCIVIGLVGTLKKDFRTWLIIFGEVTVVIGATMVWKLDWKTQRAGAIVGFVMCGWFAGGYMMLLALVSANIAGHTKKTFASALIWCAWGVSNGVAPLTVKTTEESEHYPSCFAAVIATGAATIAAILGLRVYLVLENKRRDQEHGPVDPVAALQLAFEDLTDRENMQFRYSL</sequence>
<reference evidence="9" key="1">
    <citation type="journal article" date="2019" name="Beilstein J. Org. Chem.">
        <title>Nanangenines: drimane sesquiterpenoids as the dominant metabolite cohort of a novel Australian fungus, Aspergillus nanangensis.</title>
        <authorList>
            <person name="Lacey H.J."/>
            <person name="Gilchrist C.L.M."/>
            <person name="Crombie A."/>
            <person name="Kalaitzis J.A."/>
            <person name="Vuong D."/>
            <person name="Rutledge P.J."/>
            <person name="Turner P."/>
            <person name="Pitt J.I."/>
            <person name="Lacey E."/>
            <person name="Chooi Y.H."/>
            <person name="Piggott A.M."/>
        </authorList>
    </citation>
    <scope>NUCLEOTIDE SEQUENCE</scope>
    <source>
        <strain evidence="9">MST-FP2251</strain>
    </source>
</reference>
<evidence type="ECO:0000259" key="8">
    <source>
        <dbReference type="PROSITE" id="PS50850"/>
    </source>
</evidence>
<evidence type="ECO:0000313" key="9">
    <source>
        <dbReference type="EMBL" id="KAF9895241.1"/>
    </source>
</evidence>
<dbReference type="Pfam" id="PF07690">
    <property type="entry name" value="MFS_1"/>
    <property type="match status" value="1"/>
</dbReference>
<dbReference type="InterPro" id="IPR020846">
    <property type="entry name" value="MFS_dom"/>
</dbReference>
<feature type="domain" description="Major facilitator superfamily (MFS) profile" evidence="8">
    <location>
        <begin position="47"/>
        <end position="477"/>
    </location>
</feature>
<dbReference type="InterPro" id="IPR011701">
    <property type="entry name" value="MFS"/>
</dbReference>
<gene>
    <name evidence="9" type="ORF">FE257_000143</name>
</gene>
<evidence type="ECO:0000256" key="1">
    <source>
        <dbReference type="ARBA" id="ARBA00004141"/>
    </source>
</evidence>
<keyword evidence="3 7" id="KW-0812">Transmembrane</keyword>
<feature type="transmembrane region" description="Helical" evidence="7">
    <location>
        <begin position="158"/>
        <end position="178"/>
    </location>
</feature>
<keyword evidence="10" id="KW-1185">Reference proteome</keyword>
<dbReference type="PANTHER" id="PTHR43791">
    <property type="entry name" value="PERMEASE-RELATED"/>
    <property type="match status" value="1"/>
</dbReference>
<feature type="compositionally biased region" description="Basic and acidic residues" evidence="6">
    <location>
        <begin position="1"/>
        <end position="19"/>
    </location>
</feature>
<dbReference type="Gene3D" id="1.20.1250.20">
    <property type="entry name" value="MFS general substrate transporter like domains"/>
    <property type="match status" value="2"/>
</dbReference>